<reference evidence="1 2" key="1">
    <citation type="submission" date="2018-06" db="EMBL/GenBank/DDBJ databases">
        <authorList>
            <consortium name="Pathogen Informatics"/>
            <person name="Doyle S."/>
        </authorList>
    </citation>
    <scope>NUCLEOTIDE SEQUENCE [LARGE SCALE GENOMIC DNA]</scope>
    <source>
        <strain evidence="1 2">NCTC8849</strain>
    </source>
</reference>
<organism evidence="1 2">
    <name type="scientific">Klebsiella pneumoniae</name>
    <dbReference type="NCBI Taxonomy" id="573"/>
    <lineage>
        <taxon>Bacteria</taxon>
        <taxon>Pseudomonadati</taxon>
        <taxon>Pseudomonadota</taxon>
        <taxon>Gammaproteobacteria</taxon>
        <taxon>Enterobacterales</taxon>
        <taxon>Enterobacteriaceae</taxon>
        <taxon>Klebsiella/Raoultella group</taxon>
        <taxon>Klebsiella</taxon>
        <taxon>Klebsiella pneumoniae complex</taxon>
    </lineage>
</organism>
<dbReference type="AlphaFoldDB" id="A0A377WL11"/>
<accession>A0A377WL11</accession>
<protein>
    <submittedName>
        <fullName evidence="1">Putative glyoxalase/bleomycin resistance protein/dioxygenas</fullName>
    </submittedName>
</protein>
<evidence type="ECO:0000313" key="2">
    <source>
        <dbReference type="Proteomes" id="UP000254799"/>
    </source>
</evidence>
<dbReference type="EMBL" id="UGLC01000002">
    <property type="protein sequence ID" value="STT54505.1"/>
    <property type="molecule type" value="Genomic_DNA"/>
</dbReference>
<name>A0A377WL11_KLEPN</name>
<gene>
    <name evidence="1" type="ORF">NCTC8849_03092</name>
</gene>
<proteinExistence type="predicted"/>
<evidence type="ECO:0000313" key="1">
    <source>
        <dbReference type="EMBL" id="STT54505.1"/>
    </source>
</evidence>
<sequence>MLIFGLNPFKNALNENNVIKIEEDNVRFLLIRGPDGERLEFDACKR</sequence>
<dbReference type="Proteomes" id="UP000254799">
    <property type="component" value="Unassembled WGS sequence"/>
</dbReference>